<sequence>MITVINENLYRAEYEALNFSILGGIDYASHDTLRVTLKVNKPDSNYSIRHNIDLYNGNQTERFVVRMSEELEIGILSVRQTLITLTDELEELRNSTREEEITESTAGYQLSADEQEEAIELLSSIDLLAKTNCLIAQSGVVGEEINRQLMYLIYTSRLTNNPLHSIIFGSSGSGKTHLQSKVADLIPPEHKLEFTSLSANSFYYHGQSDLKNKLILIEDLDGAESGLLPLRELQTKKRITKSIVQKGIGGFGKTVQYVVEGPVCVSGCTTQESIYEDNSNRSFLLYVDESQEQDARINAYQRMIYAGKVDESEQEKAAKLLRNAQRLLKPIKVINPFAEHLALPSSVFKPRRTNIHYLQLIEVITFYHQHQRKEQYDKSTGEAYIETTLEDIQMANTLIKDVLLRKSDTLNGVTRNYLNRLKEYLNSTHSRFFTNREIRKEFGIPETTLRRYHNLLVEEQFIAKSRESADDSFSYYLTGLDEFESIDNAIEQALQLCIDNIANPPEVRQ</sequence>
<keyword evidence="1" id="KW-0175">Coiled coil</keyword>
<dbReference type="Proteomes" id="UP001596997">
    <property type="component" value="Unassembled WGS sequence"/>
</dbReference>
<dbReference type="EMBL" id="JBHTJM010000005">
    <property type="protein sequence ID" value="MFD0963217.1"/>
    <property type="molecule type" value="Genomic_DNA"/>
</dbReference>
<reference evidence="3" key="1">
    <citation type="journal article" date="2019" name="Int. J. Syst. Evol. Microbiol.">
        <title>The Global Catalogue of Microorganisms (GCM) 10K type strain sequencing project: providing services to taxonomists for standard genome sequencing and annotation.</title>
        <authorList>
            <consortium name="The Broad Institute Genomics Platform"/>
            <consortium name="The Broad Institute Genome Sequencing Center for Infectious Disease"/>
            <person name="Wu L."/>
            <person name="Ma J."/>
        </authorList>
    </citation>
    <scope>NUCLEOTIDE SEQUENCE [LARGE SCALE GENOMIC DNA]</scope>
    <source>
        <strain evidence="3">CCUG 62114</strain>
    </source>
</reference>
<accession>A0ABW3I0Q6</accession>
<dbReference type="RefSeq" id="WP_377713698.1">
    <property type="nucleotide sequence ID" value="NZ_JBHTJM010000005.1"/>
</dbReference>
<organism evidence="2 3">
    <name type="scientific">Pseudofulvibacter geojedonensis</name>
    <dbReference type="NCBI Taxonomy" id="1123758"/>
    <lineage>
        <taxon>Bacteria</taxon>
        <taxon>Pseudomonadati</taxon>
        <taxon>Bacteroidota</taxon>
        <taxon>Flavobacteriia</taxon>
        <taxon>Flavobacteriales</taxon>
        <taxon>Flavobacteriaceae</taxon>
        <taxon>Pseudofulvibacter</taxon>
    </lineage>
</organism>
<keyword evidence="3" id="KW-1185">Reference proteome</keyword>
<evidence type="ECO:0008006" key="4">
    <source>
        <dbReference type="Google" id="ProtNLM"/>
    </source>
</evidence>
<gene>
    <name evidence="2" type="ORF">ACFQ1O_04255</name>
</gene>
<evidence type="ECO:0000256" key="1">
    <source>
        <dbReference type="SAM" id="Coils"/>
    </source>
</evidence>
<dbReference type="SUPFAM" id="SSF52540">
    <property type="entry name" value="P-loop containing nucleoside triphosphate hydrolases"/>
    <property type="match status" value="1"/>
</dbReference>
<name>A0ABW3I0Q6_9FLAO</name>
<feature type="coiled-coil region" evidence="1">
    <location>
        <begin position="75"/>
        <end position="102"/>
    </location>
</feature>
<evidence type="ECO:0000313" key="3">
    <source>
        <dbReference type="Proteomes" id="UP001596997"/>
    </source>
</evidence>
<protein>
    <recommendedName>
        <fullName evidence="4">DNA primase</fullName>
    </recommendedName>
</protein>
<comment type="caution">
    <text evidence="2">The sequence shown here is derived from an EMBL/GenBank/DDBJ whole genome shotgun (WGS) entry which is preliminary data.</text>
</comment>
<evidence type="ECO:0000313" key="2">
    <source>
        <dbReference type="EMBL" id="MFD0963217.1"/>
    </source>
</evidence>
<proteinExistence type="predicted"/>
<dbReference type="InterPro" id="IPR027417">
    <property type="entry name" value="P-loop_NTPase"/>
</dbReference>